<reference evidence="1" key="1">
    <citation type="submission" date="2014-11" db="EMBL/GenBank/DDBJ databases">
        <authorList>
            <person name="Amaro Gonzalez C."/>
        </authorList>
    </citation>
    <scope>NUCLEOTIDE SEQUENCE</scope>
</reference>
<sequence>MLPFVTQLCKDFARMRETGRRGIRQAPKIRRNEFLK</sequence>
<accession>A0A0E9V432</accession>
<name>A0A0E9V432_ANGAN</name>
<reference evidence="1" key="2">
    <citation type="journal article" date="2015" name="Fish Shellfish Immunol.">
        <title>Early steps in the European eel (Anguilla anguilla)-Vibrio vulnificus interaction in the gills: Role of the RtxA13 toxin.</title>
        <authorList>
            <person name="Callol A."/>
            <person name="Pajuelo D."/>
            <person name="Ebbesson L."/>
            <person name="Teles M."/>
            <person name="MacKenzie S."/>
            <person name="Amaro C."/>
        </authorList>
    </citation>
    <scope>NUCLEOTIDE SEQUENCE</scope>
</reference>
<dbReference type="AlphaFoldDB" id="A0A0E9V432"/>
<dbReference type="EMBL" id="GBXM01036357">
    <property type="protein sequence ID" value="JAH72220.1"/>
    <property type="molecule type" value="Transcribed_RNA"/>
</dbReference>
<protein>
    <submittedName>
        <fullName evidence="1">Uncharacterized protein</fullName>
    </submittedName>
</protein>
<organism evidence="1">
    <name type="scientific">Anguilla anguilla</name>
    <name type="common">European freshwater eel</name>
    <name type="synonym">Muraena anguilla</name>
    <dbReference type="NCBI Taxonomy" id="7936"/>
    <lineage>
        <taxon>Eukaryota</taxon>
        <taxon>Metazoa</taxon>
        <taxon>Chordata</taxon>
        <taxon>Craniata</taxon>
        <taxon>Vertebrata</taxon>
        <taxon>Euteleostomi</taxon>
        <taxon>Actinopterygii</taxon>
        <taxon>Neopterygii</taxon>
        <taxon>Teleostei</taxon>
        <taxon>Anguilliformes</taxon>
        <taxon>Anguillidae</taxon>
        <taxon>Anguilla</taxon>
    </lineage>
</organism>
<evidence type="ECO:0000313" key="1">
    <source>
        <dbReference type="EMBL" id="JAH72220.1"/>
    </source>
</evidence>
<proteinExistence type="predicted"/>